<dbReference type="PANTHER" id="PTHR38593">
    <property type="entry name" value="BLR2558 PROTEIN"/>
    <property type="match status" value="1"/>
</dbReference>
<evidence type="ECO:0000256" key="1">
    <source>
        <dbReference type="SAM" id="SignalP"/>
    </source>
</evidence>
<comment type="caution">
    <text evidence="3">The sequence shown here is derived from an EMBL/GenBank/DDBJ whole genome shotgun (WGS) entry which is preliminary data.</text>
</comment>
<dbReference type="Gene3D" id="1.20.1260.10">
    <property type="match status" value="1"/>
</dbReference>
<dbReference type="InterPro" id="IPR025419">
    <property type="entry name" value="DUF4142"/>
</dbReference>
<keyword evidence="4" id="KW-1185">Reference proteome</keyword>
<feature type="signal peptide" evidence="1">
    <location>
        <begin position="1"/>
        <end position="20"/>
    </location>
</feature>
<name>A0A940WVV1_9ACTN</name>
<dbReference type="Proteomes" id="UP000674234">
    <property type="component" value="Unassembled WGS sequence"/>
</dbReference>
<evidence type="ECO:0000313" key="3">
    <source>
        <dbReference type="EMBL" id="MBP2708216.1"/>
    </source>
</evidence>
<feature type="domain" description="DUF4142" evidence="2">
    <location>
        <begin position="41"/>
        <end position="175"/>
    </location>
</feature>
<proteinExistence type="predicted"/>
<protein>
    <submittedName>
        <fullName evidence="3">DUF4142 domain-containing protein</fullName>
    </submittedName>
</protein>
<reference evidence="3" key="1">
    <citation type="submission" date="2021-02" db="EMBL/GenBank/DDBJ databases">
        <title>Draft genome sequence of Microbispora sp. RL4-1S isolated from rice leaves in Thailand.</title>
        <authorList>
            <person name="Muangham S."/>
            <person name="Duangmal K."/>
        </authorList>
    </citation>
    <scope>NUCLEOTIDE SEQUENCE</scope>
    <source>
        <strain evidence="3">RL4-1S</strain>
    </source>
</reference>
<evidence type="ECO:0000313" key="4">
    <source>
        <dbReference type="Proteomes" id="UP000674234"/>
    </source>
</evidence>
<dbReference type="Pfam" id="PF13628">
    <property type="entry name" value="DUF4142"/>
    <property type="match status" value="1"/>
</dbReference>
<gene>
    <name evidence="3" type="ORF">JOL79_31000</name>
</gene>
<dbReference type="EMBL" id="JAFCNB010000028">
    <property type="protein sequence ID" value="MBP2708216.1"/>
    <property type="molecule type" value="Genomic_DNA"/>
</dbReference>
<dbReference type="AlphaFoldDB" id="A0A940WVV1"/>
<keyword evidence="1" id="KW-0732">Signal</keyword>
<feature type="chain" id="PRO_5039644986" evidence="1">
    <location>
        <begin position="21"/>
        <end position="180"/>
    </location>
</feature>
<evidence type="ECO:0000259" key="2">
    <source>
        <dbReference type="Pfam" id="PF13628"/>
    </source>
</evidence>
<dbReference type="PANTHER" id="PTHR38593:SF1">
    <property type="entry name" value="BLR2558 PROTEIN"/>
    <property type="match status" value="1"/>
</dbReference>
<dbReference type="RefSeq" id="WP_210159481.1">
    <property type="nucleotide sequence ID" value="NZ_JAFCNB010000028.1"/>
</dbReference>
<organism evidence="3 4">
    <name type="scientific">Microbispora oryzae</name>
    <dbReference type="NCBI Taxonomy" id="2806554"/>
    <lineage>
        <taxon>Bacteria</taxon>
        <taxon>Bacillati</taxon>
        <taxon>Actinomycetota</taxon>
        <taxon>Actinomycetes</taxon>
        <taxon>Streptosporangiales</taxon>
        <taxon>Streptosporangiaceae</taxon>
        <taxon>Microbispora</taxon>
    </lineage>
</organism>
<dbReference type="InterPro" id="IPR012347">
    <property type="entry name" value="Ferritin-like"/>
</dbReference>
<accession>A0A940WVV1</accession>
<sequence>MVRRLFVLLALMAATPVAGGAVALAASAAESPSASPVLNEQDRTFLVDAHQGNLAEIQAGRLAEKQGTTQAIRDAGTTLVRDHGKLDKDVMRVADKLGVALPDKPTKKQQAQLDAFAAKAGTAFDKKWVSAEIADHRGDLAAGKQEVSDGSSQQVKELAKGAKPVVQRHLEILKSIKGGG</sequence>